<dbReference type="Pfam" id="PF00015">
    <property type="entry name" value="MCPsignal"/>
    <property type="match status" value="1"/>
</dbReference>
<dbReference type="Gene3D" id="1.10.287.950">
    <property type="entry name" value="Methyl-accepting chemotaxis protein"/>
    <property type="match status" value="1"/>
</dbReference>
<dbReference type="SMART" id="SM00283">
    <property type="entry name" value="MA"/>
    <property type="match status" value="1"/>
</dbReference>
<keyword evidence="5" id="KW-0675">Receptor</keyword>
<evidence type="ECO:0000259" key="4">
    <source>
        <dbReference type="PROSITE" id="PS50111"/>
    </source>
</evidence>
<dbReference type="PROSITE" id="PS50111">
    <property type="entry name" value="CHEMOTAXIS_TRANSDUC_2"/>
    <property type="match status" value="1"/>
</dbReference>
<dbReference type="EMBL" id="FLYE01000023">
    <property type="protein sequence ID" value="SCA56846.1"/>
    <property type="molecule type" value="Genomic_DNA"/>
</dbReference>
<dbReference type="OrthoDB" id="5179380at2"/>
<dbReference type="InterPro" id="IPR004089">
    <property type="entry name" value="MCPsignal_dom"/>
</dbReference>
<evidence type="ECO:0000256" key="3">
    <source>
        <dbReference type="SAM" id="Coils"/>
    </source>
</evidence>
<protein>
    <submittedName>
        <fullName evidence="5">Putative Methyl-accepting chemotaxis receptor</fullName>
    </submittedName>
</protein>
<dbReference type="GO" id="GO:0016020">
    <property type="term" value="C:membrane"/>
    <property type="evidence" value="ECO:0007669"/>
    <property type="project" value="InterPro"/>
</dbReference>
<dbReference type="PANTHER" id="PTHR32089">
    <property type="entry name" value="METHYL-ACCEPTING CHEMOTAXIS PROTEIN MCPB"/>
    <property type="match status" value="1"/>
</dbReference>
<dbReference type="Proteomes" id="UP000231658">
    <property type="component" value="Unassembled WGS sequence"/>
</dbReference>
<evidence type="ECO:0000313" key="6">
    <source>
        <dbReference type="Proteomes" id="UP000231658"/>
    </source>
</evidence>
<name>A0A1C3RHU0_9PROT</name>
<keyword evidence="1 2" id="KW-0807">Transducer</keyword>
<accession>A0A1C3RHU0</accession>
<dbReference type="GO" id="GO:0007165">
    <property type="term" value="P:signal transduction"/>
    <property type="evidence" value="ECO:0007669"/>
    <property type="project" value="UniProtKB-KW"/>
</dbReference>
<dbReference type="STRING" id="1867952.MTBPR1_30216"/>
<feature type="domain" description="Methyl-accepting transducer" evidence="4">
    <location>
        <begin position="147"/>
        <end position="390"/>
    </location>
</feature>
<keyword evidence="6" id="KW-1185">Reference proteome</keyword>
<evidence type="ECO:0000256" key="1">
    <source>
        <dbReference type="ARBA" id="ARBA00023224"/>
    </source>
</evidence>
<dbReference type="SUPFAM" id="SSF58104">
    <property type="entry name" value="Methyl-accepting chemotaxis protein (MCP) signaling domain"/>
    <property type="match status" value="1"/>
</dbReference>
<keyword evidence="3" id="KW-0175">Coiled coil</keyword>
<dbReference type="AlphaFoldDB" id="A0A1C3RHU0"/>
<gene>
    <name evidence="5" type="ORF">MTBPR1_30216</name>
</gene>
<sequence>MNISGQGEQGTTAQPAISLDVNYAQEVCDLIADQTECIISFMGDKGVILASSIHERIGDIHDIAGRIMRHDMDVYDVTKQEAAKSAGMREGRNMALDVEGARVCSIGVGGPLDKARAYAAIVHLSIRTMLEAQSMESRHKAELADMLEARLNSSLEAIRGSIRTLDETCREMDERMTSTVSSGQNVSDASLSTQQNVEMVSAATTELSASVGEITRQVSDVAGAVDDMHEISNDTSSQIAQLEAAADQIGQFIQVITGISSQTNLLALNATIEAARAGEAGKGFAVVASEVKSLAKETDKATQEISAQVKRIQSQTGHSVKAINNIAHSVNTINEIVGSVSESTNQQAQATHEIAENSTQAAGAAAQISTEISEVIELAQSTERRVQTVAQTMQNLRQDTRSLSEDMKEVIQSLRVH</sequence>
<proteinExistence type="predicted"/>
<dbReference type="Pfam" id="PF05651">
    <property type="entry name" value="Diacid_rec"/>
    <property type="match status" value="1"/>
</dbReference>
<reference evidence="5 6" key="1">
    <citation type="submission" date="2016-07" db="EMBL/GenBank/DDBJ databases">
        <authorList>
            <person name="Lefevre C.T."/>
        </authorList>
    </citation>
    <scope>NUCLEOTIDE SEQUENCE [LARGE SCALE GENOMIC DNA]</scope>
    <source>
        <strain evidence="5">PR1</strain>
    </source>
</reference>
<organism evidence="5 6">
    <name type="scientific">Candidatus Terasakiella magnetica</name>
    <dbReference type="NCBI Taxonomy" id="1867952"/>
    <lineage>
        <taxon>Bacteria</taxon>
        <taxon>Pseudomonadati</taxon>
        <taxon>Pseudomonadota</taxon>
        <taxon>Alphaproteobacteria</taxon>
        <taxon>Rhodospirillales</taxon>
        <taxon>Terasakiellaceae</taxon>
        <taxon>Terasakiella</taxon>
    </lineage>
</organism>
<dbReference type="RefSeq" id="WP_069188909.1">
    <property type="nucleotide sequence ID" value="NZ_FLYE01000023.1"/>
</dbReference>
<dbReference type="PANTHER" id="PTHR32089:SF112">
    <property type="entry name" value="LYSOZYME-LIKE PROTEIN-RELATED"/>
    <property type="match status" value="1"/>
</dbReference>
<feature type="coiled-coil region" evidence="3">
    <location>
        <begin position="379"/>
        <end position="413"/>
    </location>
</feature>
<evidence type="ECO:0000256" key="2">
    <source>
        <dbReference type="PROSITE-ProRule" id="PRU00284"/>
    </source>
</evidence>
<evidence type="ECO:0000313" key="5">
    <source>
        <dbReference type="EMBL" id="SCA56846.1"/>
    </source>
</evidence>
<dbReference type="InterPro" id="IPR008599">
    <property type="entry name" value="Diacid_rec"/>
</dbReference>